<feature type="transmembrane region" description="Helical" evidence="1">
    <location>
        <begin position="245"/>
        <end position="267"/>
    </location>
</feature>
<evidence type="ECO:0000256" key="1">
    <source>
        <dbReference type="SAM" id="Phobius"/>
    </source>
</evidence>
<feature type="transmembrane region" description="Helical" evidence="1">
    <location>
        <begin position="34"/>
        <end position="58"/>
    </location>
</feature>
<evidence type="ECO:0000313" key="4">
    <source>
        <dbReference type="Proteomes" id="UP000659654"/>
    </source>
</evidence>
<feature type="transmembrane region" description="Helical" evidence="1">
    <location>
        <begin position="206"/>
        <end position="224"/>
    </location>
</feature>
<keyword evidence="1" id="KW-0812">Transmembrane</keyword>
<keyword evidence="1" id="KW-0472">Membrane</keyword>
<evidence type="ECO:0000313" key="3">
    <source>
        <dbReference type="Proteomes" id="UP000095284"/>
    </source>
</evidence>
<sequence>MEVYLFEPEKYNLLYNCSFYDWNIIPREERRHRFLAVILLFFYFATISLYVPCLAAMMSSENRRRSSYQLMFLLGCMHICGLQTCGLMTGIHGYYGHVFCDFPREMYFFGSMGVSMWCASTMTSLFLGINRCVELLSVYWADVLFGGYCKLFWIITPIAYFFMFFFFTPSAFFNGQMMTWFFNPHYGYYEDVDLRYESFFHSVNNLFVIVAHSGVYVLFFFIYIRRTRMAQTEKKLRDNSTYIQILLLGLIHLIAAISYVVIQYLPVNFYSTLVASAAYLGSHGMPPLIYICCNKTIRMWIQRKIFGLHQKIGNSAEFSKFRSHRVSSEGATNLH</sequence>
<organism evidence="3 5">
    <name type="scientific">Bursaphelenchus xylophilus</name>
    <name type="common">Pinewood nematode worm</name>
    <name type="synonym">Aphelenchoides xylophilus</name>
    <dbReference type="NCBI Taxonomy" id="6326"/>
    <lineage>
        <taxon>Eukaryota</taxon>
        <taxon>Metazoa</taxon>
        <taxon>Ecdysozoa</taxon>
        <taxon>Nematoda</taxon>
        <taxon>Chromadorea</taxon>
        <taxon>Rhabditida</taxon>
        <taxon>Tylenchina</taxon>
        <taxon>Tylenchomorpha</taxon>
        <taxon>Aphelenchoidea</taxon>
        <taxon>Aphelenchoididae</taxon>
        <taxon>Bursaphelenchus</taxon>
    </lineage>
</organism>
<dbReference type="EMBL" id="CAJFCV020000004">
    <property type="protein sequence ID" value="CAG9117299.1"/>
    <property type="molecule type" value="Genomic_DNA"/>
</dbReference>
<dbReference type="Proteomes" id="UP000582659">
    <property type="component" value="Unassembled WGS sequence"/>
</dbReference>
<proteinExistence type="predicted"/>
<dbReference type="Proteomes" id="UP000095284">
    <property type="component" value="Unplaced"/>
</dbReference>
<evidence type="ECO:0000313" key="5">
    <source>
        <dbReference type="WBParaSite" id="BXY_0798700.1"/>
    </source>
</evidence>
<dbReference type="AlphaFoldDB" id="A0A1I7S4Q4"/>
<dbReference type="OrthoDB" id="5873245at2759"/>
<keyword evidence="1" id="KW-1133">Transmembrane helix</keyword>
<dbReference type="Proteomes" id="UP000659654">
    <property type="component" value="Unassembled WGS sequence"/>
</dbReference>
<dbReference type="Pfam" id="PF10321">
    <property type="entry name" value="7TM_GPCR_Srt"/>
    <property type="match status" value="1"/>
</dbReference>
<feature type="transmembrane region" description="Helical" evidence="1">
    <location>
        <begin position="151"/>
        <end position="173"/>
    </location>
</feature>
<dbReference type="EMBL" id="CAJFDI010000004">
    <property type="protein sequence ID" value="CAD5227246.1"/>
    <property type="molecule type" value="Genomic_DNA"/>
</dbReference>
<dbReference type="WBParaSite" id="BXY_0798700.1">
    <property type="protein sequence ID" value="BXY_0798700.1"/>
    <property type="gene ID" value="BXY_0798700"/>
</dbReference>
<protein>
    <submittedName>
        <fullName evidence="2">(pine wood nematode) hypothetical protein</fullName>
    </submittedName>
</protein>
<evidence type="ECO:0000313" key="2">
    <source>
        <dbReference type="EMBL" id="CAD5227246.1"/>
    </source>
</evidence>
<gene>
    <name evidence="2" type="ORF">BXYJ_LOCUS9791</name>
</gene>
<reference evidence="2" key="2">
    <citation type="submission" date="2020-09" db="EMBL/GenBank/DDBJ databases">
        <authorList>
            <person name="Kikuchi T."/>
        </authorList>
    </citation>
    <scope>NUCLEOTIDE SEQUENCE</scope>
    <source>
        <strain evidence="2">Ka4C1</strain>
    </source>
</reference>
<feature type="transmembrane region" description="Helical" evidence="1">
    <location>
        <begin position="107"/>
        <end position="130"/>
    </location>
</feature>
<dbReference type="SUPFAM" id="SSF81321">
    <property type="entry name" value="Family A G protein-coupled receptor-like"/>
    <property type="match status" value="1"/>
</dbReference>
<reference evidence="5" key="1">
    <citation type="submission" date="2016-11" db="UniProtKB">
        <authorList>
            <consortium name="WormBaseParasite"/>
        </authorList>
    </citation>
    <scope>IDENTIFICATION</scope>
</reference>
<dbReference type="PANTHER" id="PTHR23021">
    <property type="entry name" value="SERPENTINE RECEPTOR, CLASS T"/>
    <property type="match status" value="1"/>
</dbReference>
<accession>A0A1I7S4Q4</accession>
<dbReference type="Gene3D" id="1.20.1070.10">
    <property type="entry name" value="Rhodopsin 7-helix transmembrane proteins"/>
    <property type="match status" value="1"/>
</dbReference>
<dbReference type="PANTHER" id="PTHR23021:SF11">
    <property type="entry name" value="SERPENTINE RECEPTOR, CLASS T"/>
    <property type="match status" value="1"/>
</dbReference>
<keyword evidence="4" id="KW-1185">Reference proteome</keyword>
<feature type="transmembrane region" description="Helical" evidence="1">
    <location>
        <begin position="70"/>
        <end position="95"/>
    </location>
</feature>
<dbReference type="InterPro" id="IPR019425">
    <property type="entry name" value="7TM_GPCR_serpentine_rcpt_Srt"/>
</dbReference>
<name>A0A1I7S4Q4_BURXY</name>
<feature type="transmembrane region" description="Helical" evidence="1">
    <location>
        <begin position="273"/>
        <end position="293"/>
    </location>
</feature>